<dbReference type="Proteomes" id="UP000050794">
    <property type="component" value="Unassembled WGS sequence"/>
</dbReference>
<evidence type="ECO:0000256" key="3">
    <source>
        <dbReference type="ARBA" id="ARBA00022741"/>
    </source>
</evidence>
<accession>A0A183UWI6</accession>
<dbReference type="PANTHER" id="PTHR12241">
    <property type="entry name" value="TUBULIN POLYGLUTAMYLASE"/>
    <property type="match status" value="1"/>
</dbReference>
<evidence type="ECO:0000256" key="4">
    <source>
        <dbReference type="ARBA" id="ARBA00022840"/>
    </source>
</evidence>
<dbReference type="Pfam" id="PF03133">
    <property type="entry name" value="TTL"/>
    <property type="match status" value="1"/>
</dbReference>
<dbReference type="GO" id="GO:0019098">
    <property type="term" value="P:reproductive behavior"/>
    <property type="evidence" value="ECO:0007669"/>
    <property type="project" value="UniProtKB-ARBA"/>
</dbReference>
<comment type="similarity">
    <text evidence="1">Belongs to the tubulin--tyrosine ligase family.</text>
</comment>
<protein>
    <submittedName>
        <fullName evidence="7">Tubulin polyglutamylase TTLL11</fullName>
    </submittedName>
</protein>
<evidence type="ECO:0000313" key="6">
    <source>
        <dbReference type="Proteomes" id="UP000050794"/>
    </source>
</evidence>
<dbReference type="GO" id="GO:0070740">
    <property type="term" value="F:tubulin-glutamic acid ligase activity"/>
    <property type="evidence" value="ECO:0007669"/>
    <property type="project" value="TreeGrafter"/>
</dbReference>
<dbReference type="GO" id="GO:0036064">
    <property type="term" value="C:ciliary basal body"/>
    <property type="evidence" value="ECO:0007669"/>
    <property type="project" value="TreeGrafter"/>
</dbReference>
<evidence type="ECO:0000256" key="1">
    <source>
        <dbReference type="ARBA" id="ARBA00006820"/>
    </source>
</evidence>
<dbReference type="GO" id="GO:0015631">
    <property type="term" value="F:tubulin binding"/>
    <property type="evidence" value="ECO:0007669"/>
    <property type="project" value="TreeGrafter"/>
</dbReference>
<keyword evidence="6" id="KW-1185">Reference proteome</keyword>
<dbReference type="PROSITE" id="PS51221">
    <property type="entry name" value="TTL"/>
    <property type="match status" value="1"/>
</dbReference>
<evidence type="ECO:0000313" key="7">
    <source>
        <dbReference type="WBParaSite" id="TCNE_0001285601-mRNA-1"/>
    </source>
</evidence>
<reference evidence="5 6" key="2">
    <citation type="submission" date="2018-11" db="EMBL/GenBank/DDBJ databases">
        <authorList>
            <consortium name="Pathogen Informatics"/>
        </authorList>
    </citation>
    <scope>NUCLEOTIDE SEQUENCE [LARGE SCALE GENOMIC DNA]</scope>
</reference>
<name>A0A183UWI6_TOXCA</name>
<dbReference type="EMBL" id="UYWY01021456">
    <property type="protein sequence ID" value="VDM44175.1"/>
    <property type="molecule type" value="Genomic_DNA"/>
</dbReference>
<sequence length="622" mass="71655">MSRSTGRLFTIDTSRAKTNAQVVSLCAQKLGIKEFPEGRSDGKPCDIYWHSIVYNDMKAVVNDVNARVNKFPGMTELSKKISLTRAIASMRRLFPNEYEFYPKSWFIPAQLDEFCEHCKRTQMSTDDDTQSEVNWYIVKPDDGAQGTGIYLINSPAELKDTTSKQLIQEYVSDPFLLGDSLKFDFRVYAVIKSINPLSIYVAREGMARFCTEKYSKPSVSNVDNLYAHLTNYSLNKANGHYVHSSSKRLLSTVFHQMEARGVKTKRLWHNIKLIIVKTIFAMLPEIMLCYEHYFYDAPGPRCFQVIGFDILVTRQVNPILLEVNSAPSLTIDHSLPIPNEDIMETVEPPRVRSIVDEVIKIPLVMDTILLVLDLIDDVYSARSFRSIFPCRYGQCSGHLLFLDKAVYLFMHFVNLKRTSCMTISGARTFVKKCNLTDVIKISDLERKFDEIYCHFTGERQASIPSGKSIHLFLCDRFAYAVYFRLTFHGFLTLVYEIAQLKFPFCDDLLGSVQRLFAFCDESLRHYGVRSARLRRTQIDNDKENSIEIYLLPSRMKERRVSRAPMRSNNDNVSRGRLRYGRSLPRTINIATTMRDEANGDKTTKDKHESRLTLPKIKNHFQI</sequence>
<evidence type="ECO:0000313" key="5">
    <source>
        <dbReference type="EMBL" id="VDM44175.1"/>
    </source>
</evidence>
<dbReference type="AlphaFoldDB" id="A0A183UWI6"/>
<dbReference type="InterPro" id="IPR004344">
    <property type="entry name" value="TTL/TTLL_fam"/>
</dbReference>
<keyword evidence="3" id="KW-0547">Nucleotide-binding</keyword>
<dbReference type="SUPFAM" id="SSF56059">
    <property type="entry name" value="Glutathione synthetase ATP-binding domain-like"/>
    <property type="match status" value="1"/>
</dbReference>
<dbReference type="WBParaSite" id="TCNE_0001285601-mRNA-1">
    <property type="protein sequence ID" value="TCNE_0001285601-mRNA-1"/>
    <property type="gene ID" value="TCNE_0001285601"/>
</dbReference>
<dbReference type="GO" id="GO:0005524">
    <property type="term" value="F:ATP binding"/>
    <property type="evidence" value="ECO:0007669"/>
    <property type="project" value="UniProtKB-KW"/>
</dbReference>
<gene>
    <name evidence="5" type="ORF">TCNE_LOCUS12854</name>
</gene>
<keyword evidence="4" id="KW-0067">ATP-binding</keyword>
<proteinExistence type="inferred from homology"/>
<dbReference type="GO" id="GO:0000226">
    <property type="term" value="P:microtubule cytoskeleton organization"/>
    <property type="evidence" value="ECO:0007669"/>
    <property type="project" value="TreeGrafter"/>
</dbReference>
<evidence type="ECO:0000256" key="2">
    <source>
        <dbReference type="ARBA" id="ARBA00022598"/>
    </source>
</evidence>
<keyword evidence="2" id="KW-0436">Ligase</keyword>
<reference evidence="7" key="1">
    <citation type="submission" date="2016-06" db="UniProtKB">
        <authorList>
            <consortium name="WormBaseParasite"/>
        </authorList>
    </citation>
    <scope>IDENTIFICATION</scope>
</reference>
<organism evidence="6 7">
    <name type="scientific">Toxocara canis</name>
    <name type="common">Canine roundworm</name>
    <dbReference type="NCBI Taxonomy" id="6265"/>
    <lineage>
        <taxon>Eukaryota</taxon>
        <taxon>Metazoa</taxon>
        <taxon>Ecdysozoa</taxon>
        <taxon>Nematoda</taxon>
        <taxon>Chromadorea</taxon>
        <taxon>Rhabditida</taxon>
        <taxon>Spirurina</taxon>
        <taxon>Ascaridomorpha</taxon>
        <taxon>Ascaridoidea</taxon>
        <taxon>Toxocaridae</taxon>
        <taxon>Toxocara</taxon>
    </lineage>
</organism>
<dbReference type="PANTHER" id="PTHR12241:SF154">
    <property type="entry name" value="TUBULIN POLYGLUTAMYLASE TTLL11"/>
    <property type="match status" value="1"/>
</dbReference>
<dbReference type="Gene3D" id="3.30.470.20">
    <property type="entry name" value="ATP-grasp fold, B domain"/>
    <property type="match status" value="1"/>
</dbReference>